<dbReference type="EMBL" id="HBHI01005171">
    <property type="protein sequence ID" value="CAD9658798.1"/>
    <property type="molecule type" value="Transcribed_RNA"/>
</dbReference>
<organism evidence="3">
    <name type="scientific">Eucampia antarctica</name>
    <dbReference type="NCBI Taxonomy" id="49252"/>
    <lineage>
        <taxon>Eukaryota</taxon>
        <taxon>Sar</taxon>
        <taxon>Stramenopiles</taxon>
        <taxon>Ochrophyta</taxon>
        <taxon>Bacillariophyta</taxon>
        <taxon>Mediophyceae</taxon>
        <taxon>Biddulphiophycidae</taxon>
        <taxon>Hemiaulales</taxon>
        <taxon>Hemiaulaceae</taxon>
        <taxon>Eucampia</taxon>
    </lineage>
</organism>
<reference evidence="3" key="1">
    <citation type="submission" date="2021-01" db="EMBL/GenBank/DDBJ databases">
        <authorList>
            <person name="Corre E."/>
            <person name="Pelletier E."/>
            <person name="Niang G."/>
            <person name="Scheremetjew M."/>
            <person name="Finn R."/>
            <person name="Kale V."/>
            <person name="Holt S."/>
            <person name="Cochrane G."/>
            <person name="Meng A."/>
            <person name="Brown T."/>
            <person name="Cohen L."/>
        </authorList>
    </citation>
    <scope>NUCLEOTIDE SEQUENCE</scope>
    <source>
        <strain evidence="3">CCMP1452</strain>
    </source>
</reference>
<dbReference type="Gene3D" id="6.10.140.530">
    <property type="match status" value="3"/>
</dbReference>
<dbReference type="PANTHER" id="PTHR33418:SF1">
    <property type="entry name" value="HELICASE-ASSOCIATED DOMAIN-CONTAINING PROTEIN"/>
    <property type="match status" value="1"/>
</dbReference>
<accession>A0A7S2VZQ1</accession>
<feature type="domain" description="Helicase-associated" evidence="2">
    <location>
        <begin position="335"/>
        <end position="402"/>
    </location>
</feature>
<protein>
    <recommendedName>
        <fullName evidence="2">Helicase-associated domain-containing protein</fullName>
    </recommendedName>
</protein>
<dbReference type="Pfam" id="PF03457">
    <property type="entry name" value="HA"/>
    <property type="match status" value="3"/>
</dbReference>
<evidence type="ECO:0000259" key="2">
    <source>
        <dbReference type="Pfam" id="PF03457"/>
    </source>
</evidence>
<gene>
    <name evidence="3" type="ORF">EANT1437_LOCUS2600</name>
</gene>
<proteinExistence type="predicted"/>
<dbReference type="InterPro" id="IPR005114">
    <property type="entry name" value="Helicase_assoc"/>
</dbReference>
<dbReference type="AlphaFoldDB" id="A0A7S2VZQ1"/>
<feature type="region of interest" description="Disordered" evidence="1">
    <location>
        <begin position="413"/>
        <end position="447"/>
    </location>
</feature>
<feature type="compositionally biased region" description="Basic and acidic residues" evidence="1">
    <location>
        <begin position="415"/>
        <end position="429"/>
    </location>
</feature>
<evidence type="ECO:0000313" key="3">
    <source>
        <dbReference type="EMBL" id="CAD9658798.1"/>
    </source>
</evidence>
<feature type="domain" description="Helicase-associated" evidence="2">
    <location>
        <begin position="133"/>
        <end position="216"/>
    </location>
</feature>
<dbReference type="PANTHER" id="PTHR33418">
    <property type="entry name" value="HELICASE-ASSOCIATED"/>
    <property type="match status" value="1"/>
</dbReference>
<sequence length="447" mass="50898">MSFASTMVTSNFFPDQSPTSNFVGSGSSNSVFKHPTNESFVSSCHTPNAAAQQYVNPYQNQPTAYGYPSSYHSVYPTYYTSNPSLIPNVYGNSFSMSPSAPTGSHFLSGVENVSSSGQVEIPSHISENKDDKAHFTLMLAHLARFKAEHGHCRVPRAYPSNPQLGIWAHTIRQQRMQTKMNTMVDNRTGQFSSFPYVNNEGNLNPDQVSFLDSIGFDWTDESDISTFPNGNNSFHALTMSQMRPDNKVQSLSGYPENNDSAWNERFAALAKFKSQFGHCMVPARYASDPRLGHWVMTQRRQFHLMRKSRPSSMTLERISKLESLEFAWSIRMEPEKMWKMRYDELRRYKAAFGDCLVPQRFSVNPKLGTWVNTQRRHYKLLKEGKHSCMTQERIKLLEDLGFAWSTTSFNIKQDPNLDEHFPESDKHSDDESDRSVQSSNAKDEADS</sequence>
<feature type="domain" description="Helicase-associated" evidence="2">
    <location>
        <begin position="259"/>
        <end position="326"/>
    </location>
</feature>
<evidence type="ECO:0000256" key="1">
    <source>
        <dbReference type="SAM" id="MobiDB-lite"/>
    </source>
</evidence>
<name>A0A7S2VZQ1_9STRA</name>